<evidence type="ECO:0000256" key="1">
    <source>
        <dbReference type="ARBA" id="ARBA00022559"/>
    </source>
</evidence>
<dbReference type="InterPro" id="IPR037120">
    <property type="entry name" value="Haem_peroxidase_sf_animal"/>
</dbReference>
<dbReference type="PROSITE" id="PS50292">
    <property type="entry name" value="PEROXIDASE_3"/>
    <property type="match status" value="1"/>
</dbReference>
<dbReference type="Pfam" id="PF03098">
    <property type="entry name" value="An_peroxidase"/>
    <property type="match status" value="1"/>
</dbReference>
<keyword evidence="1" id="KW-0575">Peroxidase</keyword>
<feature type="signal peptide" evidence="2">
    <location>
        <begin position="1"/>
        <end position="20"/>
    </location>
</feature>
<keyword evidence="4" id="KW-1185">Reference proteome</keyword>
<dbReference type="EMBL" id="JARKHS020008006">
    <property type="protein sequence ID" value="KAK8781121.1"/>
    <property type="molecule type" value="Genomic_DNA"/>
</dbReference>
<dbReference type="GO" id="GO:0006979">
    <property type="term" value="P:response to oxidative stress"/>
    <property type="evidence" value="ECO:0007669"/>
    <property type="project" value="InterPro"/>
</dbReference>
<dbReference type="GO" id="GO:0020037">
    <property type="term" value="F:heme binding"/>
    <property type="evidence" value="ECO:0007669"/>
    <property type="project" value="InterPro"/>
</dbReference>
<protein>
    <submittedName>
        <fullName evidence="3">Uncharacterized protein</fullName>
    </submittedName>
</protein>
<dbReference type="PANTHER" id="PTHR11475:SF143">
    <property type="entry name" value="PUTATIVE-RELATED"/>
    <property type="match status" value="1"/>
</dbReference>
<evidence type="ECO:0000313" key="4">
    <source>
        <dbReference type="Proteomes" id="UP001321473"/>
    </source>
</evidence>
<name>A0AAQ4F2H0_AMBAM</name>
<organism evidence="3 4">
    <name type="scientific">Amblyomma americanum</name>
    <name type="common">Lone star tick</name>
    <dbReference type="NCBI Taxonomy" id="6943"/>
    <lineage>
        <taxon>Eukaryota</taxon>
        <taxon>Metazoa</taxon>
        <taxon>Ecdysozoa</taxon>
        <taxon>Arthropoda</taxon>
        <taxon>Chelicerata</taxon>
        <taxon>Arachnida</taxon>
        <taxon>Acari</taxon>
        <taxon>Parasitiformes</taxon>
        <taxon>Ixodida</taxon>
        <taxon>Ixodoidea</taxon>
        <taxon>Ixodidae</taxon>
        <taxon>Amblyomminae</taxon>
        <taxon>Amblyomma</taxon>
    </lineage>
</organism>
<dbReference type="Gene3D" id="1.10.640.10">
    <property type="entry name" value="Haem peroxidase domain superfamily, animal type"/>
    <property type="match status" value="1"/>
</dbReference>
<keyword evidence="2" id="KW-0732">Signal</keyword>
<sequence length="200" mass="22541">MFCRLLIACCLCVVVKESYGINPARKYAPPLSVEARMAINEKMKYIMPRSDGKNDAPSWLIESYEKDCENATQVRDEVLSKLNASLSCGPKPECNESYPYREPDGSCNNVMHPDWGRRNSCLRRVLEPAYADGISEPRRSCNGSELPSPRLISTMIHYEKNITNDNITHLAMIFGQFLTHDITFVAFGPPLSEIEFELGA</sequence>
<feature type="chain" id="PRO_5042845391" evidence="2">
    <location>
        <begin position="21"/>
        <end position="200"/>
    </location>
</feature>
<dbReference type="GO" id="GO:0004601">
    <property type="term" value="F:peroxidase activity"/>
    <property type="evidence" value="ECO:0007669"/>
    <property type="project" value="UniProtKB-KW"/>
</dbReference>
<dbReference type="PANTHER" id="PTHR11475">
    <property type="entry name" value="OXIDASE/PEROXIDASE"/>
    <property type="match status" value="1"/>
</dbReference>
<proteinExistence type="predicted"/>
<gene>
    <name evidence="3" type="ORF">V5799_017537</name>
</gene>
<comment type="caution">
    <text evidence="3">The sequence shown here is derived from an EMBL/GenBank/DDBJ whole genome shotgun (WGS) entry which is preliminary data.</text>
</comment>
<dbReference type="InterPro" id="IPR019791">
    <property type="entry name" value="Haem_peroxidase_animal"/>
</dbReference>
<dbReference type="SUPFAM" id="SSF48113">
    <property type="entry name" value="Heme-dependent peroxidases"/>
    <property type="match status" value="1"/>
</dbReference>
<reference evidence="3 4" key="1">
    <citation type="journal article" date="2023" name="Arcadia Sci">
        <title>De novo assembly of a long-read Amblyomma americanum tick genome.</title>
        <authorList>
            <person name="Chou S."/>
            <person name="Poskanzer K.E."/>
            <person name="Rollins M."/>
            <person name="Thuy-Boun P.S."/>
        </authorList>
    </citation>
    <scope>NUCLEOTIDE SEQUENCE [LARGE SCALE GENOMIC DNA]</scope>
    <source>
        <strain evidence="3">F_SG_1</strain>
        <tissue evidence="3">Salivary glands</tissue>
    </source>
</reference>
<evidence type="ECO:0000256" key="2">
    <source>
        <dbReference type="SAM" id="SignalP"/>
    </source>
</evidence>
<evidence type="ECO:0000313" key="3">
    <source>
        <dbReference type="EMBL" id="KAK8781121.1"/>
    </source>
</evidence>
<dbReference type="InterPro" id="IPR010255">
    <property type="entry name" value="Haem_peroxidase_sf"/>
</dbReference>
<dbReference type="AlphaFoldDB" id="A0AAQ4F2H0"/>
<keyword evidence="1" id="KW-0560">Oxidoreductase</keyword>
<dbReference type="Proteomes" id="UP001321473">
    <property type="component" value="Unassembled WGS sequence"/>
</dbReference>
<accession>A0AAQ4F2H0</accession>